<evidence type="ECO:0000256" key="8">
    <source>
        <dbReference type="ARBA" id="ARBA00023014"/>
    </source>
</evidence>
<dbReference type="GO" id="GO:0046872">
    <property type="term" value="F:metal ion binding"/>
    <property type="evidence" value="ECO:0007669"/>
    <property type="project" value="UniProtKB-KW"/>
</dbReference>
<evidence type="ECO:0000256" key="9">
    <source>
        <dbReference type="ARBA" id="ARBA00050776"/>
    </source>
</evidence>
<comment type="cofactor">
    <cofactor evidence="1 10">
        <name>pyridoxal 5'-phosphate</name>
        <dbReference type="ChEBI" id="CHEBI:597326"/>
    </cofactor>
</comment>
<evidence type="ECO:0000259" key="11">
    <source>
        <dbReference type="Pfam" id="PF00266"/>
    </source>
</evidence>
<dbReference type="Proteomes" id="UP000551878">
    <property type="component" value="Unassembled WGS sequence"/>
</dbReference>
<comment type="caution">
    <text evidence="12">The sequence shown here is derived from an EMBL/GenBank/DDBJ whole genome shotgun (WGS) entry which is preliminary data.</text>
</comment>
<evidence type="ECO:0000256" key="2">
    <source>
        <dbReference type="ARBA" id="ARBA00006490"/>
    </source>
</evidence>
<proteinExistence type="inferred from homology"/>
<gene>
    <name evidence="12" type="ORF">HNQ41_001467</name>
</gene>
<dbReference type="SUPFAM" id="SSF53383">
    <property type="entry name" value="PLP-dependent transferases"/>
    <property type="match status" value="1"/>
</dbReference>
<organism evidence="12 13">
    <name type="scientific">Texcoconibacillus texcoconensis</name>
    <dbReference type="NCBI Taxonomy" id="1095777"/>
    <lineage>
        <taxon>Bacteria</taxon>
        <taxon>Bacillati</taxon>
        <taxon>Bacillota</taxon>
        <taxon>Bacilli</taxon>
        <taxon>Bacillales</taxon>
        <taxon>Bacillaceae</taxon>
        <taxon>Texcoconibacillus</taxon>
    </lineage>
</organism>
<keyword evidence="6" id="KW-0663">Pyridoxal phosphate</keyword>
<accession>A0A840QPM8</accession>
<dbReference type="PROSITE" id="PS00595">
    <property type="entry name" value="AA_TRANSFER_CLASS_5"/>
    <property type="match status" value="1"/>
</dbReference>
<keyword evidence="5" id="KW-0479">Metal-binding</keyword>
<dbReference type="InterPro" id="IPR015424">
    <property type="entry name" value="PyrdxlP-dep_Trfase"/>
</dbReference>
<evidence type="ECO:0000313" key="13">
    <source>
        <dbReference type="Proteomes" id="UP000551878"/>
    </source>
</evidence>
<keyword evidence="7" id="KW-0408">Iron</keyword>
<evidence type="ECO:0000256" key="4">
    <source>
        <dbReference type="ARBA" id="ARBA00022679"/>
    </source>
</evidence>
<name>A0A840QPM8_9BACI</name>
<evidence type="ECO:0000313" key="12">
    <source>
        <dbReference type="EMBL" id="MBB5173298.1"/>
    </source>
</evidence>
<dbReference type="PIRSF" id="PIRSF005572">
    <property type="entry name" value="NifS"/>
    <property type="match status" value="1"/>
</dbReference>
<evidence type="ECO:0000256" key="10">
    <source>
        <dbReference type="RuleBase" id="RU004504"/>
    </source>
</evidence>
<dbReference type="GO" id="GO:0051536">
    <property type="term" value="F:iron-sulfur cluster binding"/>
    <property type="evidence" value="ECO:0007669"/>
    <property type="project" value="UniProtKB-KW"/>
</dbReference>
<dbReference type="InterPro" id="IPR020578">
    <property type="entry name" value="Aminotrans_V_PyrdxlP_BS"/>
</dbReference>
<keyword evidence="8" id="KW-0411">Iron-sulfur</keyword>
<evidence type="ECO:0000256" key="1">
    <source>
        <dbReference type="ARBA" id="ARBA00001933"/>
    </source>
</evidence>
<dbReference type="EC" id="2.8.1.7" evidence="3"/>
<dbReference type="InterPro" id="IPR015422">
    <property type="entry name" value="PyrdxlP-dep_Trfase_small"/>
</dbReference>
<dbReference type="InterPro" id="IPR016454">
    <property type="entry name" value="Cysteine_dSase"/>
</dbReference>
<dbReference type="PANTHER" id="PTHR11601">
    <property type="entry name" value="CYSTEINE DESULFURYLASE FAMILY MEMBER"/>
    <property type="match status" value="1"/>
</dbReference>
<comment type="similarity">
    <text evidence="2">Belongs to the class-V pyridoxal-phosphate-dependent aminotransferase family. NifS/IscS subfamily.</text>
</comment>
<reference evidence="12 13" key="1">
    <citation type="submission" date="2020-08" db="EMBL/GenBank/DDBJ databases">
        <title>Genomic Encyclopedia of Type Strains, Phase IV (KMG-IV): sequencing the most valuable type-strain genomes for metagenomic binning, comparative biology and taxonomic classification.</title>
        <authorList>
            <person name="Goeker M."/>
        </authorList>
    </citation>
    <scope>NUCLEOTIDE SEQUENCE [LARGE SCALE GENOMIC DNA]</scope>
    <source>
        <strain evidence="12 13">DSM 24696</strain>
    </source>
</reference>
<dbReference type="RefSeq" id="WP_184663747.1">
    <property type="nucleotide sequence ID" value="NZ_JACHHB010000005.1"/>
</dbReference>
<evidence type="ECO:0000256" key="7">
    <source>
        <dbReference type="ARBA" id="ARBA00023004"/>
    </source>
</evidence>
<dbReference type="EMBL" id="JACHHB010000005">
    <property type="protein sequence ID" value="MBB5173298.1"/>
    <property type="molecule type" value="Genomic_DNA"/>
</dbReference>
<dbReference type="InterPro" id="IPR000192">
    <property type="entry name" value="Aminotrans_V_dom"/>
</dbReference>
<dbReference type="FunFam" id="3.40.640.10:FF:000084">
    <property type="entry name" value="IscS-like cysteine desulfurase"/>
    <property type="match status" value="1"/>
</dbReference>
<keyword evidence="13" id="KW-1185">Reference proteome</keyword>
<feature type="domain" description="Aminotransferase class V" evidence="11">
    <location>
        <begin position="4"/>
        <end position="366"/>
    </location>
</feature>
<dbReference type="Pfam" id="PF00266">
    <property type="entry name" value="Aminotran_5"/>
    <property type="match status" value="1"/>
</dbReference>
<dbReference type="InterPro" id="IPR015421">
    <property type="entry name" value="PyrdxlP-dep_Trfase_major"/>
</dbReference>
<dbReference type="AlphaFoldDB" id="A0A840QPM8"/>
<sequence>MERIYLDYNASTPLKEEVIRAMEPFIYDHFGNPSASHWAANKASSSLEQARHQVAQSIGAQTEEVIFTSGGSEANNFALKGVFQSLRDRGNHIITSKVEHPAVMNPCDYLEKQGAQVTYLEVDEFGQVDPEDVENAVTDETILISIMHANNEVGTLQPISEITAIAKKNGIVMHTDASQSIGKVPIDVDQLQIDLLTVAGHKVYAPKGIGALYIRQGTPIEPLIHGAGHEMGMRAGTENVMLAVGLGEACSSSTSTSSFHQIEEIRQLRDKFWERLHRLLHGQLTLNGHPDERLANTLSVNFPGFTGEEVLRQIPEVAASTGSACHSGNVQLSSVLKAMGVEEHVGKGAVRFSLGHYTTEKDIDRVIDLLEERVLQRKYQDLKMND</sequence>
<dbReference type="Gene3D" id="3.90.1150.10">
    <property type="entry name" value="Aspartate Aminotransferase, domain 1"/>
    <property type="match status" value="1"/>
</dbReference>
<comment type="catalytic activity">
    <reaction evidence="9">
        <text>(sulfur carrier)-H + L-cysteine = (sulfur carrier)-SH + L-alanine</text>
        <dbReference type="Rhea" id="RHEA:43892"/>
        <dbReference type="Rhea" id="RHEA-COMP:14737"/>
        <dbReference type="Rhea" id="RHEA-COMP:14739"/>
        <dbReference type="ChEBI" id="CHEBI:29917"/>
        <dbReference type="ChEBI" id="CHEBI:35235"/>
        <dbReference type="ChEBI" id="CHEBI:57972"/>
        <dbReference type="ChEBI" id="CHEBI:64428"/>
        <dbReference type="EC" id="2.8.1.7"/>
    </reaction>
</comment>
<evidence type="ECO:0000256" key="5">
    <source>
        <dbReference type="ARBA" id="ARBA00022723"/>
    </source>
</evidence>
<protein>
    <recommendedName>
        <fullName evidence="3">cysteine desulfurase</fullName>
        <ecNumber evidence="3">2.8.1.7</ecNumber>
    </recommendedName>
</protein>
<evidence type="ECO:0000256" key="3">
    <source>
        <dbReference type="ARBA" id="ARBA00012239"/>
    </source>
</evidence>
<evidence type="ECO:0000256" key="6">
    <source>
        <dbReference type="ARBA" id="ARBA00022898"/>
    </source>
</evidence>
<dbReference type="Gene3D" id="3.40.640.10">
    <property type="entry name" value="Type I PLP-dependent aspartate aminotransferase-like (Major domain)"/>
    <property type="match status" value="1"/>
</dbReference>
<dbReference type="GO" id="GO:0031071">
    <property type="term" value="F:cysteine desulfurase activity"/>
    <property type="evidence" value="ECO:0007669"/>
    <property type="project" value="UniProtKB-EC"/>
</dbReference>
<dbReference type="NCBIfam" id="NF002806">
    <property type="entry name" value="PRK02948.1"/>
    <property type="match status" value="1"/>
</dbReference>
<dbReference type="PANTHER" id="PTHR11601:SF34">
    <property type="entry name" value="CYSTEINE DESULFURASE"/>
    <property type="match status" value="1"/>
</dbReference>
<keyword evidence="4 12" id="KW-0808">Transferase</keyword>